<reference evidence="1" key="1">
    <citation type="submission" date="2015-07" db="EMBL/GenBank/DDBJ databases">
        <title>Transcriptome Assembly of Anthurium amnicola.</title>
        <authorList>
            <person name="Suzuki J."/>
        </authorList>
    </citation>
    <scope>NUCLEOTIDE SEQUENCE</scope>
</reference>
<dbReference type="GO" id="GO:0006890">
    <property type="term" value="P:retrograde vesicle-mediated transport, Golgi to endoplasmic reticulum"/>
    <property type="evidence" value="ECO:0007669"/>
    <property type="project" value="InterPro"/>
</dbReference>
<dbReference type="Pfam" id="PF04437">
    <property type="entry name" value="RINT1_TIP1"/>
    <property type="match status" value="1"/>
</dbReference>
<evidence type="ECO:0000313" key="2">
    <source>
        <dbReference type="EMBL" id="JAT57395.1"/>
    </source>
</evidence>
<dbReference type="InterPro" id="IPR042044">
    <property type="entry name" value="EXOC6PINT-1/Sec15/Tip20_C_dom2"/>
</dbReference>
<dbReference type="EMBL" id="GDJX01022795">
    <property type="protein sequence ID" value="JAT45141.1"/>
    <property type="molecule type" value="Transcribed_RNA"/>
</dbReference>
<evidence type="ECO:0000313" key="1">
    <source>
        <dbReference type="EMBL" id="JAT45141.1"/>
    </source>
</evidence>
<dbReference type="InterPro" id="IPR007528">
    <property type="entry name" value="RINT1_Tip20"/>
</dbReference>
<dbReference type="AlphaFoldDB" id="A0A1D1XRZ7"/>
<organism evidence="1">
    <name type="scientific">Anthurium amnicola</name>
    <dbReference type="NCBI Taxonomy" id="1678845"/>
    <lineage>
        <taxon>Eukaryota</taxon>
        <taxon>Viridiplantae</taxon>
        <taxon>Streptophyta</taxon>
        <taxon>Embryophyta</taxon>
        <taxon>Tracheophyta</taxon>
        <taxon>Spermatophyta</taxon>
        <taxon>Magnoliopsida</taxon>
        <taxon>Liliopsida</taxon>
        <taxon>Araceae</taxon>
        <taxon>Pothoideae</taxon>
        <taxon>Potheae</taxon>
        <taxon>Anthurium</taxon>
    </lineage>
</organism>
<gene>
    <name evidence="1" type="primary">RINT1_2</name>
    <name evidence="2" type="synonym">RINT1_0</name>
    <name evidence="1" type="ORF">g.88948</name>
    <name evidence="2" type="ORF">g.88956</name>
</gene>
<protein>
    <submittedName>
        <fullName evidence="1">RAD50-interacting protein 1</fullName>
    </submittedName>
</protein>
<dbReference type="PANTHER" id="PTHR13520">
    <property type="entry name" value="RAD50-INTERACTING PROTEIN 1 RINT-1"/>
    <property type="match status" value="1"/>
</dbReference>
<accession>A0A1D1XRZ7</accession>
<dbReference type="PROSITE" id="PS51386">
    <property type="entry name" value="RINT1_TIP20"/>
    <property type="match status" value="1"/>
</dbReference>
<name>A0A1D1XRZ7_9ARAE</name>
<dbReference type="Gene3D" id="1.20.58.670">
    <property type="entry name" value="Dsl1p vesicle tethering complex, Tip20p subunit, domain D"/>
    <property type="match status" value="1"/>
</dbReference>
<sequence length="649" mass="74732">MEDIEKILVTIASDHLPWTHLLVAVDSRVEKTLNVLRPQALTDHRSILASIRWPPPPSTSILENGRCSELPNPLVLMEEDKKERYSKSFLALLALQVLQAKRERRKLSLLIHQKGQSSPGFTELGNELRLLSSIWTVDELVYLIAPRVEHHFSKWFDQPELIFALTYRITRDLLEGIDKVLQPLIDKAQLLGFSAREAWISAMIKMLVAYLEKRVFPDLCRRYGSESMDAKMISSWLHLIDLIITFDKKMRALASSGILIPSHFTEFDGVSASQPLSILSLFCDHPEWVELWAQMELKHLQDKLKGKLDDDGAWTINIKQVAEFIDDRNADSFTFSSMEHYKAPRIADSVIKMAWTMIERGWALPSMPLKIKFVRSSTSIFLHHFSNILLQHSQEFETINIMEDDVIHGEASSINAARYCESVMREWSENLNFLEMSMVENNEKKLSVPFSCFFADEITIFSKLETDCIVEIMSALLLEFGSRCYDYVQSKERWGEDLDELTVYGVLDKQISAELVEALHMLRDRLQILKMHLNFKDFLDLWRSVAGGLDHFIFRSILLSNARFSDGGILQFKTDLQALFLVFKPFCIRPEAFFPCISDSLKLFAMCQEDVNHLIVALKGGKRDLECLHLRGLFHLSLDQAERILSNKK</sequence>
<dbReference type="GO" id="GO:0070939">
    <property type="term" value="C:Dsl1/NZR complex"/>
    <property type="evidence" value="ECO:0007669"/>
    <property type="project" value="InterPro"/>
</dbReference>
<dbReference type="EMBL" id="GDJX01010541">
    <property type="protein sequence ID" value="JAT57395.1"/>
    <property type="molecule type" value="Transcribed_RNA"/>
</dbReference>
<dbReference type="PANTHER" id="PTHR13520:SF0">
    <property type="entry name" value="RAD50-INTERACTING PROTEIN 1"/>
    <property type="match status" value="1"/>
</dbReference>
<proteinExistence type="predicted"/>
<dbReference type="GO" id="GO:0006888">
    <property type="term" value="P:endoplasmic reticulum to Golgi vesicle-mediated transport"/>
    <property type="evidence" value="ECO:0007669"/>
    <property type="project" value="InterPro"/>
</dbReference>
<dbReference type="GO" id="GO:0060628">
    <property type="term" value="P:regulation of ER to Golgi vesicle-mediated transport"/>
    <property type="evidence" value="ECO:0007669"/>
    <property type="project" value="TreeGrafter"/>
</dbReference>